<dbReference type="PANTHER" id="PTHR43537">
    <property type="entry name" value="TRANSCRIPTIONAL REGULATOR, GNTR FAMILY"/>
    <property type="match status" value="1"/>
</dbReference>
<evidence type="ECO:0000313" key="6">
    <source>
        <dbReference type="Proteomes" id="UP001597252"/>
    </source>
</evidence>
<dbReference type="InterPro" id="IPR036390">
    <property type="entry name" value="WH_DNA-bd_sf"/>
</dbReference>
<evidence type="ECO:0000256" key="2">
    <source>
        <dbReference type="ARBA" id="ARBA00023125"/>
    </source>
</evidence>
<dbReference type="RefSeq" id="WP_125754164.1">
    <property type="nucleotide sequence ID" value="NZ_JBHTON010000052.1"/>
</dbReference>
<sequence>MTATTPTQIQQILLRYKQAVQALPLTQQAYAVILKAIRELYLAPGEAFLEREITAMLEMSRTPVHEALIRLEMAGWIKVIPRKGFTVEPILADPIREISQITAVLDGLAAALATEQAQHNDLSELSGLIDRQETLMYAHDLHEYVAVDQEFHTKIVQIAANQRLSSLMDSYSDQMYRARLYTIKERQLPTHSIQEHRAVIAAMRAGSGKAADELMQAHRHHGSREIIAILKQSQE</sequence>
<dbReference type="SMART" id="SM00895">
    <property type="entry name" value="FCD"/>
    <property type="match status" value="1"/>
</dbReference>
<keyword evidence="1" id="KW-0805">Transcription regulation</keyword>
<dbReference type="Pfam" id="PF07729">
    <property type="entry name" value="FCD"/>
    <property type="match status" value="1"/>
</dbReference>
<dbReference type="Pfam" id="PF00392">
    <property type="entry name" value="GntR"/>
    <property type="match status" value="1"/>
</dbReference>
<evidence type="ECO:0000256" key="1">
    <source>
        <dbReference type="ARBA" id="ARBA00023015"/>
    </source>
</evidence>
<keyword evidence="2" id="KW-0238">DNA-binding</keyword>
<name>A0ABW4EAK0_9LACO</name>
<gene>
    <name evidence="5" type="ORF">ACFQ5J_12470</name>
</gene>
<proteinExistence type="predicted"/>
<reference evidence="6" key="1">
    <citation type="journal article" date="2019" name="Int. J. Syst. Evol. Microbiol.">
        <title>The Global Catalogue of Microorganisms (GCM) 10K type strain sequencing project: providing services to taxonomists for standard genome sequencing and annotation.</title>
        <authorList>
            <consortium name="The Broad Institute Genomics Platform"/>
            <consortium name="The Broad Institute Genome Sequencing Center for Infectious Disease"/>
            <person name="Wu L."/>
            <person name="Ma J."/>
        </authorList>
    </citation>
    <scope>NUCLEOTIDE SEQUENCE [LARGE SCALE GENOMIC DNA]</scope>
    <source>
        <strain evidence="6">CCM 8903</strain>
    </source>
</reference>
<evidence type="ECO:0000256" key="3">
    <source>
        <dbReference type="ARBA" id="ARBA00023163"/>
    </source>
</evidence>
<dbReference type="InterPro" id="IPR011711">
    <property type="entry name" value="GntR_C"/>
</dbReference>
<dbReference type="SUPFAM" id="SSF46785">
    <property type="entry name" value="Winged helix' DNA-binding domain"/>
    <property type="match status" value="1"/>
</dbReference>
<evidence type="ECO:0000259" key="4">
    <source>
        <dbReference type="PROSITE" id="PS50949"/>
    </source>
</evidence>
<dbReference type="PROSITE" id="PS50949">
    <property type="entry name" value="HTH_GNTR"/>
    <property type="match status" value="1"/>
</dbReference>
<dbReference type="InterPro" id="IPR000524">
    <property type="entry name" value="Tscrpt_reg_HTH_GntR"/>
</dbReference>
<comment type="caution">
    <text evidence="5">The sequence shown here is derived from an EMBL/GenBank/DDBJ whole genome shotgun (WGS) entry which is preliminary data.</text>
</comment>
<evidence type="ECO:0000313" key="5">
    <source>
        <dbReference type="EMBL" id="MFD1486038.1"/>
    </source>
</evidence>
<protein>
    <submittedName>
        <fullName evidence="5">GntR family transcriptional regulator</fullName>
    </submittedName>
</protein>
<dbReference type="InterPro" id="IPR008920">
    <property type="entry name" value="TF_FadR/GntR_C"/>
</dbReference>
<organism evidence="5 6">
    <name type="scientific">Lacticaseibacillus baoqingensis</name>
    <dbReference type="NCBI Taxonomy" id="2486013"/>
    <lineage>
        <taxon>Bacteria</taxon>
        <taxon>Bacillati</taxon>
        <taxon>Bacillota</taxon>
        <taxon>Bacilli</taxon>
        <taxon>Lactobacillales</taxon>
        <taxon>Lactobacillaceae</taxon>
        <taxon>Lacticaseibacillus</taxon>
    </lineage>
</organism>
<dbReference type="SUPFAM" id="SSF48008">
    <property type="entry name" value="GntR ligand-binding domain-like"/>
    <property type="match status" value="1"/>
</dbReference>
<dbReference type="Proteomes" id="UP001597252">
    <property type="component" value="Unassembled WGS sequence"/>
</dbReference>
<feature type="domain" description="HTH gntR-type" evidence="4">
    <location>
        <begin position="23"/>
        <end position="90"/>
    </location>
</feature>
<dbReference type="SMART" id="SM00345">
    <property type="entry name" value="HTH_GNTR"/>
    <property type="match status" value="1"/>
</dbReference>
<dbReference type="Gene3D" id="1.10.10.10">
    <property type="entry name" value="Winged helix-like DNA-binding domain superfamily/Winged helix DNA-binding domain"/>
    <property type="match status" value="1"/>
</dbReference>
<dbReference type="PANTHER" id="PTHR43537:SF51">
    <property type="entry name" value="HTH-TYPE TRANSCRIPTIONAL REGULATOR LGOR-RELATED"/>
    <property type="match status" value="1"/>
</dbReference>
<accession>A0ABW4EAK0</accession>
<dbReference type="Gene3D" id="1.20.120.530">
    <property type="entry name" value="GntR ligand-binding domain-like"/>
    <property type="match status" value="1"/>
</dbReference>
<dbReference type="EMBL" id="JBHTON010000052">
    <property type="protein sequence ID" value="MFD1486038.1"/>
    <property type="molecule type" value="Genomic_DNA"/>
</dbReference>
<keyword evidence="6" id="KW-1185">Reference proteome</keyword>
<keyword evidence="3" id="KW-0804">Transcription</keyword>
<dbReference type="InterPro" id="IPR036388">
    <property type="entry name" value="WH-like_DNA-bd_sf"/>
</dbReference>